<dbReference type="InterPro" id="IPR051321">
    <property type="entry name" value="PHA/PHB_synthase"/>
</dbReference>
<reference evidence="6 7" key="1">
    <citation type="submission" date="2016-06" db="EMBL/GenBank/DDBJ databases">
        <authorList>
            <person name="Kjaerup R.B."/>
            <person name="Dalgaard T.S."/>
            <person name="Juul-Madsen H.R."/>
        </authorList>
    </citation>
    <scope>NUCLEOTIDE SEQUENCE [LARGE SCALE GENOMIC DNA]</scope>
    <source>
        <strain evidence="6">2</strain>
    </source>
</reference>
<dbReference type="InterPro" id="IPR029058">
    <property type="entry name" value="AB_hydrolase_fold"/>
</dbReference>
<dbReference type="AlphaFoldDB" id="A0A1A8Y2C0"/>
<dbReference type="SUPFAM" id="SSF53474">
    <property type="entry name" value="alpha/beta-Hydrolases"/>
    <property type="match status" value="1"/>
</dbReference>
<dbReference type="Proteomes" id="UP000199600">
    <property type="component" value="Unassembled WGS sequence"/>
</dbReference>
<proteinExistence type="predicted"/>
<keyword evidence="3 6" id="KW-0808">Transferase</keyword>
<sequence>MSQQNKTDEGKTMPDPAELIKSYSEVAKRASQMMAKYIDKKASEGISMPADEMGIAKAFSDLASRLLADPQKLMEAQMKMMRDYVSLWQYSASKMMGSTSVAPVAVPAKSDKRFKDDEWESNFLFDFIKQSYLITSGHMNNIVAETEGLDESTHRKVDFFTRQYIDAMSPTNFAMSNPEVVRETMNSGGKNLISGFDNLLRDLEAGDGKLKIRMTDPDAFELGKNVATTPGKVVFQNEMFQLIQYDPATPQQFKKPLLIVPPWINKFYILDLREKNSFVKWTTDQGHTTFIISWVNPDERHAKKNFENYLLEGTMVAVDTVEKITGESKINTASYCLGGTLLMSTLAYMTAKKDKRINSATFFTTMLDFSEPGELKVFLDESTVDSLEKRMNERGYLDGSDMAGTFNMLRANDLIWSFAVNNYLMGKESFPFDLLYWNSDSTRMPATMHSFYLRNFYLGNKLREPGGIELGGAKIDISKVKTPCYFVSAIEDHIAPWKSTYMGALLPTGPVKFVLGGSGHIAGIINPPVANKYGFWTNAEMPASSDDFLAGATQNPGSWWTDWQQWVTDHAGGKEKIDARKPGDGPLKAIEDAPGSFVKLRLDKKKVAAK</sequence>
<dbReference type="GO" id="GO:0005737">
    <property type="term" value="C:cytoplasm"/>
    <property type="evidence" value="ECO:0007669"/>
    <property type="project" value="UniProtKB-SubCell"/>
</dbReference>
<dbReference type="EC" id="2.3.1.-" evidence="6"/>
<dbReference type="GO" id="GO:0016746">
    <property type="term" value="F:acyltransferase activity"/>
    <property type="evidence" value="ECO:0007669"/>
    <property type="project" value="UniProtKB-KW"/>
</dbReference>
<dbReference type="InterPro" id="IPR010963">
    <property type="entry name" value="PHA_synth_I"/>
</dbReference>
<dbReference type="InterPro" id="IPR010941">
    <property type="entry name" value="PhaC_N"/>
</dbReference>
<dbReference type="PANTHER" id="PTHR36837">
    <property type="entry name" value="POLY(3-HYDROXYALKANOATE) POLYMERASE SUBUNIT PHAC"/>
    <property type="match status" value="1"/>
</dbReference>
<evidence type="ECO:0000313" key="6">
    <source>
        <dbReference type="EMBL" id="SBT10538.1"/>
    </source>
</evidence>
<organism evidence="6 7">
    <name type="scientific">Candidatus Propionivibrio aalborgensis</name>
    <dbReference type="NCBI Taxonomy" id="1860101"/>
    <lineage>
        <taxon>Bacteria</taxon>
        <taxon>Pseudomonadati</taxon>
        <taxon>Pseudomonadota</taxon>
        <taxon>Betaproteobacteria</taxon>
        <taxon>Rhodocyclales</taxon>
        <taxon>Rhodocyclaceae</taxon>
        <taxon>Propionivibrio</taxon>
    </lineage>
</organism>
<dbReference type="RefSeq" id="WP_186412118.1">
    <property type="nucleotide sequence ID" value="NZ_FLQY01000355.1"/>
</dbReference>
<keyword evidence="4 6" id="KW-0012">Acyltransferase</keyword>
<feature type="domain" description="Poly-beta-hydroxybutyrate polymerase N-terminal" evidence="5">
    <location>
        <begin position="111"/>
        <end position="281"/>
    </location>
</feature>
<protein>
    <submittedName>
        <fullName evidence="6">Poly-beta-hydroxybutyrate polymerase</fullName>
        <ecNumber evidence="6">2.3.1.-</ecNumber>
    </submittedName>
</protein>
<evidence type="ECO:0000256" key="4">
    <source>
        <dbReference type="ARBA" id="ARBA00023315"/>
    </source>
</evidence>
<keyword evidence="7" id="KW-1185">Reference proteome</keyword>
<dbReference type="PANTHER" id="PTHR36837:SF5">
    <property type="entry name" value="POLY-3-HYDROXYBUTYRATE SYNTHASE"/>
    <property type="match status" value="1"/>
</dbReference>
<gene>
    <name evidence="6" type="primary">phbC</name>
    <name evidence="6" type="ORF">PROAA_530016</name>
</gene>
<name>A0A1A8Y2C0_9RHOO</name>
<evidence type="ECO:0000256" key="2">
    <source>
        <dbReference type="ARBA" id="ARBA00022490"/>
    </source>
</evidence>
<evidence type="ECO:0000313" key="7">
    <source>
        <dbReference type="Proteomes" id="UP000199600"/>
    </source>
</evidence>
<evidence type="ECO:0000256" key="1">
    <source>
        <dbReference type="ARBA" id="ARBA00004496"/>
    </source>
</evidence>
<dbReference type="NCBIfam" id="TIGR01838">
    <property type="entry name" value="PHA_synth_I"/>
    <property type="match status" value="1"/>
</dbReference>
<evidence type="ECO:0000256" key="3">
    <source>
        <dbReference type="ARBA" id="ARBA00022679"/>
    </source>
</evidence>
<dbReference type="GO" id="GO:0042619">
    <property type="term" value="P:poly-hydroxybutyrate biosynthetic process"/>
    <property type="evidence" value="ECO:0007669"/>
    <property type="project" value="InterPro"/>
</dbReference>
<dbReference type="EMBL" id="FLQY01000355">
    <property type="protein sequence ID" value="SBT10538.1"/>
    <property type="molecule type" value="Genomic_DNA"/>
</dbReference>
<keyword evidence="2" id="KW-0963">Cytoplasm</keyword>
<comment type="subcellular location">
    <subcellularLocation>
        <location evidence="1">Cytoplasm</location>
    </subcellularLocation>
</comment>
<dbReference type="Pfam" id="PF07167">
    <property type="entry name" value="PhaC_N"/>
    <property type="match status" value="1"/>
</dbReference>
<evidence type="ECO:0000259" key="5">
    <source>
        <dbReference type="Pfam" id="PF07167"/>
    </source>
</evidence>
<accession>A0A1A8Y2C0</accession>